<sequence length="450" mass="51010">MNHLRFIIEESDEVIVTHSGMTLVGVLLDKTRIGERLNQTRLPGMGKPDISNRDVAYSYIGLLCQGKTDFDHIEAFRDDEFFMIALQVDNVPSSPTLRQRLDMVAGKSGWESILREESARLLRALDVTLHPIELGVPAERRTYIPLDIDVSPFDNSGTKKEGVSRTYKGHDGYAPIFAYLGQEGYVVNVQLREGSTHVQKGTSTFLRESIQYARQVTDLPLLVRLDAGNDSAENIAVCRSQDSRAEFIIKRNLRKESPEAWLVIAQRHGTCHEPRPGKKVYHGSLMCPVKGVSEPVRMVFEVIERTTTADGQILLVPDIEVSAYWTSLPDDPAVIIHLYHDHAVMEQFHSEIKTDLDAERLPSGKFATNNLVLHFVCVAYNLLRVIGQESLKRNDAPLRKKAERRRIRTVIQNLMTLAAKMVRHARQTKLKLGYGNRWLPAFRRLYLAFA</sequence>
<dbReference type="KEGG" id="aad:TC41_0412"/>
<dbReference type="Proteomes" id="UP000000292">
    <property type="component" value="Chromosome"/>
</dbReference>
<dbReference type="EMBL" id="CP002902">
    <property type="protein sequence ID" value="AEJ42378.1"/>
    <property type="molecule type" value="Genomic_DNA"/>
</dbReference>
<evidence type="ECO:0000313" key="2">
    <source>
        <dbReference type="EMBL" id="AEJ42006.1"/>
    </source>
</evidence>
<dbReference type="EMBL" id="CP002902">
    <property type="protein sequence ID" value="AEJ42006.1"/>
    <property type="molecule type" value="Genomic_DNA"/>
</dbReference>
<dbReference type="InterPro" id="IPR047960">
    <property type="entry name" value="Transpos_IS1380"/>
</dbReference>
<dbReference type="AlphaFoldDB" id="F8IHN9"/>
<dbReference type="Pfam" id="PF13701">
    <property type="entry name" value="DDE_Tnp_1_4"/>
    <property type="match status" value="1"/>
</dbReference>
<protein>
    <submittedName>
        <fullName evidence="2">Transposase IS4 family protein</fullName>
    </submittedName>
</protein>
<evidence type="ECO:0000313" key="4">
    <source>
        <dbReference type="Proteomes" id="UP000000292"/>
    </source>
</evidence>
<dbReference type="RefSeq" id="WP_014462925.1">
    <property type="nucleotide sequence ID" value="NC_017167.1"/>
</dbReference>
<reference evidence="4" key="2">
    <citation type="submission" date="2011-06" db="EMBL/GenBank/DDBJ databases">
        <title>The complete genome sequence of Alicyclobacillus acidocaldarius sp. Tc-4-1.</title>
        <authorList>
            <person name="Chen Y."/>
            <person name="He Y."/>
            <person name="Dong Z."/>
            <person name="Hu S."/>
        </authorList>
    </citation>
    <scope>NUCLEOTIDE SEQUENCE [LARGE SCALE GENOMIC DNA]</scope>
    <source>
        <strain evidence="4">Tc-4-1</strain>
    </source>
</reference>
<evidence type="ECO:0000259" key="1">
    <source>
        <dbReference type="Pfam" id="PF13701"/>
    </source>
</evidence>
<dbReference type="InterPro" id="IPR025668">
    <property type="entry name" value="Tnp_DDE_dom"/>
</dbReference>
<reference evidence="2 4" key="1">
    <citation type="journal article" date="2011" name="J. Bacteriol.">
        <title>Complete Genome Sequence of Alicyclobacillus acidocaldarius Strain Tc-4-1.</title>
        <authorList>
            <person name="Chen Y."/>
            <person name="He Y."/>
            <person name="Zhang B."/>
            <person name="Yang J."/>
            <person name="Li W."/>
            <person name="Dong Z."/>
            <person name="Hu S."/>
        </authorList>
    </citation>
    <scope>NUCLEOTIDE SEQUENCE [LARGE SCALE GENOMIC DNA]</scope>
    <source>
        <strain evidence="2 4">Tc-4-1</strain>
    </source>
</reference>
<feature type="domain" description="Transposase DDE" evidence="1">
    <location>
        <begin position="15"/>
        <end position="434"/>
    </location>
</feature>
<dbReference type="KEGG" id="aad:TC41_0026"/>
<dbReference type="PATRIC" id="fig|1048834.4.peg.21"/>
<proteinExistence type="predicted"/>
<dbReference type="OrthoDB" id="9815173at2"/>
<dbReference type="InterPro" id="IPR012337">
    <property type="entry name" value="RNaseH-like_sf"/>
</dbReference>
<dbReference type="HOGENOM" id="CLU_049587_0_0_9"/>
<name>F8IHN9_ALIAT</name>
<dbReference type="STRING" id="1048834.TC41_0026"/>
<dbReference type="SUPFAM" id="SSF53098">
    <property type="entry name" value="Ribonuclease H-like"/>
    <property type="match status" value="1"/>
</dbReference>
<gene>
    <name evidence="2" type="ordered locus">TC41_0026</name>
    <name evidence="3" type="ordered locus">TC41_0412</name>
</gene>
<accession>F8IHN9</accession>
<evidence type="ECO:0000313" key="3">
    <source>
        <dbReference type="EMBL" id="AEJ42378.1"/>
    </source>
</evidence>
<dbReference type="eggNOG" id="COG3385">
    <property type="taxonomic scope" value="Bacteria"/>
</dbReference>
<organism evidence="2 4">
    <name type="scientific">Alicyclobacillus acidocaldarius (strain Tc-4-1)</name>
    <name type="common">Bacillus acidocaldarius</name>
    <dbReference type="NCBI Taxonomy" id="1048834"/>
    <lineage>
        <taxon>Bacteria</taxon>
        <taxon>Bacillati</taxon>
        <taxon>Bacillota</taxon>
        <taxon>Bacilli</taxon>
        <taxon>Bacillales</taxon>
        <taxon>Alicyclobacillaceae</taxon>
        <taxon>Alicyclobacillus</taxon>
    </lineage>
</organism>
<dbReference type="NCBIfam" id="NF033539">
    <property type="entry name" value="transpos_IS1380"/>
    <property type="match status" value="1"/>
</dbReference>